<dbReference type="AlphaFoldDB" id="A0A3S0KBB0"/>
<keyword evidence="2" id="KW-1185">Reference proteome</keyword>
<dbReference type="EMBL" id="RXNV01000019">
    <property type="protein sequence ID" value="RTR26794.1"/>
    <property type="molecule type" value="Genomic_DNA"/>
</dbReference>
<proteinExistence type="predicted"/>
<dbReference type="NCBIfam" id="TIGR03853">
    <property type="entry name" value="matur_matur"/>
    <property type="match status" value="1"/>
</dbReference>
<sequence>MSNSVHGHQVMELMLTLGKAISKEDLKLLMHEQFGENACYHTCSASEMTAEELIAFLEKKGKFIESEQGIETAANRICNH</sequence>
<evidence type="ECO:0000313" key="1">
    <source>
        <dbReference type="EMBL" id="RTR26794.1"/>
    </source>
</evidence>
<reference evidence="1 2" key="1">
    <citation type="submission" date="2018-12" db="EMBL/GenBank/DDBJ databases">
        <authorList>
            <person name="Yu L."/>
        </authorList>
    </citation>
    <scope>NUCLEOTIDE SEQUENCE [LARGE SCALE GENOMIC DNA]</scope>
    <source>
        <strain evidence="1 2">HAW-EB5</strain>
    </source>
</reference>
<dbReference type="RefSeq" id="WP_126508028.1">
    <property type="nucleotide sequence ID" value="NZ_RXNV01000019.1"/>
</dbReference>
<accession>A0A3S0KBB0</accession>
<dbReference type="Proteomes" id="UP000282060">
    <property type="component" value="Unassembled WGS sequence"/>
</dbReference>
<dbReference type="Pfam" id="PF10678">
    <property type="entry name" value="DUF2492"/>
    <property type="match status" value="1"/>
</dbReference>
<name>A0A3S0KBB0_9GAMM</name>
<organism evidence="1 2">
    <name type="scientific">Shewanella atlantica</name>
    <dbReference type="NCBI Taxonomy" id="271099"/>
    <lineage>
        <taxon>Bacteria</taxon>
        <taxon>Pseudomonadati</taxon>
        <taxon>Pseudomonadota</taxon>
        <taxon>Gammaproteobacteria</taxon>
        <taxon>Alteromonadales</taxon>
        <taxon>Shewanellaceae</taxon>
        <taxon>Shewanella</taxon>
    </lineage>
</organism>
<dbReference type="OrthoDB" id="285410at2"/>
<protein>
    <submittedName>
        <fullName evidence="1">DUF2492 family protein</fullName>
    </submittedName>
</protein>
<dbReference type="InterPro" id="IPR019620">
    <property type="entry name" value="Metal-bd_prot_put"/>
</dbReference>
<comment type="caution">
    <text evidence="1">The sequence shown here is derived from an EMBL/GenBank/DDBJ whole genome shotgun (WGS) entry which is preliminary data.</text>
</comment>
<evidence type="ECO:0000313" key="2">
    <source>
        <dbReference type="Proteomes" id="UP000282060"/>
    </source>
</evidence>
<gene>
    <name evidence="1" type="ORF">EKG39_21380</name>
</gene>